<dbReference type="EMBL" id="AF250284">
    <property type="protein sequence ID" value="AAG02728.1"/>
    <property type="molecule type" value="Genomic_DNA"/>
</dbReference>
<dbReference type="RefSeq" id="NP_064804.1">
    <property type="nucleotide sequence ID" value="NC_002520.1"/>
</dbReference>
<proteinExistence type="predicted"/>
<accession>Q9EN26</accession>
<dbReference type="Proteomes" id="UP000000872">
    <property type="component" value="Segment"/>
</dbReference>
<organismHost>
    <name type="scientific">Amsacta</name>
    <dbReference type="NCBI Taxonomy" id="340055"/>
</organismHost>
<gene>
    <name evidence="1" type="primary">AMV022</name>
</gene>
<sequence>MFDFVSKYKFKFNNFIDNLKFKNIKKCSAIVYNKQCNNITKYKYCNAHYNIMKEYCKLYHYWDNQHSYPSVSLIDLIEVEIEMRNKYIYNFNIISDYAHDKWLNFLQSQKDKYTYKYNYLSYYNILDDILYNKIDNYNLKYIDYLNLEVKIDNNVSKISEIKINIPSKYKIYNDYYNNNIYRYNYDDKRKSM</sequence>
<dbReference type="KEGG" id="vg:1494612"/>
<reference evidence="1 2" key="1">
    <citation type="journal article" date="2000" name="Virology">
        <title>Complete genomic sequence of the Amsacta moorei entomopoxvirus: analysis and comparison with other poxviruses.</title>
        <authorList>
            <person name="Bawden A.L."/>
            <person name="Glassberg K.J."/>
            <person name="Diggans J."/>
            <person name="Shaw R."/>
            <person name="Farmerie W."/>
            <person name="Moyer R.W."/>
        </authorList>
    </citation>
    <scope>NUCLEOTIDE SEQUENCE [LARGE SCALE GENOMIC DNA]</scope>
</reference>
<organism evidence="1 2">
    <name type="scientific">Amsacta moorei entomopoxvirus</name>
    <name type="common">AmEPV</name>
    <dbReference type="NCBI Taxonomy" id="28321"/>
    <lineage>
        <taxon>Viruses</taxon>
        <taxon>Varidnaviria</taxon>
        <taxon>Bamfordvirae</taxon>
        <taxon>Nucleocytoviricota</taxon>
        <taxon>Pokkesviricetes</taxon>
        <taxon>Chitovirales</taxon>
        <taxon>Poxviridae</taxon>
        <taxon>Entomopoxvirinae</taxon>
        <taxon>Betaentomopoxvirus</taxon>
    </lineage>
</organism>
<dbReference type="GeneID" id="1494612"/>
<evidence type="ECO:0000313" key="2">
    <source>
        <dbReference type="Proteomes" id="UP000000872"/>
    </source>
</evidence>
<name>Q9EN26_AMEPV</name>
<protein>
    <submittedName>
        <fullName evidence="1">AMV022</fullName>
    </submittedName>
</protein>
<keyword evidence="2" id="KW-1185">Reference proteome</keyword>
<dbReference type="OrthoDB" id="22475at10239"/>
<evidence type="ECO:0000313" key="1">
    <source>
        <dbReference type="EMBL" id="AAG02728.1"/>
    </source>
</evidence>